<gene>
    <name evidence="1" type="ORF">S12H4_34066</name>
</gene>
<organism evidence="1">
    <name type="scientific">marine sediment metagenome</name>
    <dbReference type="NCBI Taxonomy" id="412755"/>
    <lineage>
        <taxon>unclassified sequences</taxon>
        <taxon>metagenomes</taxon>
        <taxon>ecological metagenomes</taxon>
    </lineage>
</organism>
<accession>X1U8X7</accession>
<dbReference type="AlphaFoldDB" id="X1U8X7"/>
<reference evidence="1" key="1">
    <citation type="journal article" date="2014" name="Front. Microbiol.">
        <title>High frequency of phylogenetically diverse reductive dehalogenase-homologous genes in deep subseafloor sedimentary metagenomes.</title>
        <authorList>
            <person name="Kawai M."/>
            <person name="Futagami T."/>
            <person name="Toyoda A."/>
            <person name="Takaki Y."/>
            <person name="Nishi S."/>
            <person name="Hori S."/>
            <person name="Arai W."/>
            <person name="Tsubouchi T."/>
            <person name="Morono Y."/>
            <person name="Uchiyama I."/>
            <person name="Ito T."/>
            <person name="Fujiyama A."/>
            <person name="Inagaki F."/>
            <person name="Takami H."/>
        </authorList>
    </citation>
    <scope>NUCLEOTIDE SEQUENCE</scope>
    <source>
        <strain evidence="1">Expedition CK06-06</strain>
    </source>
</reference>
<comment type="caution">
    <text evidence="1">The sequence shown here is derived from an EMBL/GenBank/DDBJ whole genome shotgun (WGS) entry which is preliminary data.</text>
</comment>
<proteinExistence type="predicted"/>
<sequence length="85" mass="9742">MRKGKCAVCGQDMFDPLLSEVKEANSRIEKLATDILNDVLDLIIKYMADVFPKNEAEAFDKLFSETKEYYNIRDMISMALMPEEG</sequence>
<protein>
    <submittedName>
        <fullName evidence="1">Uncharacterized protein</fullName>
    </submittedName>
</protein>
<dbReference type="EMBL" id="BARW01020127">
    <property type="protein sequence ID" value="GAI88784.1"/>
    <property type="molecule type" value="Genomic_DNA"/>
</dbReference>
<evidence type="ECO:0000313" key="1">
    <source>
        <dbReference type="EMBL" id="GAI88784.1"/>
    </source>
</evidence>
<name>X1U8X7_9ZZZZ</name>